<dbReference type="InterPro" id="IPR003439">
    <property type="entry name" value="ABC_transporter-like_ATP-bd"/>
</dbReference>
<evidence type="ECO:0000313" key="6">
    <source>
        <dbReference type="Proteomes" id="UP000594121"/>
    </source>
</evidence>
<dbReference type="SUPFAM" id="SSF52540">
    <property type="entry name" value="P-loop containing nucleoside triphosphate hydrolases"/>
    <property type="match status" value="1"/>
</dbReference>
<organism evidence="5 6">
    <name type="scientific">Infirmifilum lucidum</name>
    <dbReference type="NCBI Taxonomy" id="2776706"/>
    <lineage>
        <taxon>Archaea</taxon>
        <taxon>Thermoproteota</taxon>
        <taxon>Thermoprotei</taxon>
        <taxon>Thermofilales</taxon>
        <taxon>Thermofilaceae</taxon>
        <taxon>Infirmifilum</taxon>
    </lineage>
</organism>
<dbReference type="KEGG" id="thel:IG193_08865"/>
<dbReference type="Pfam" id="PF08352">
    <property type="entry name" value="oligo_HPY"/>
    <property type="match status" value="1"/>
</dbReference>
<dbReference type="InterPro" id="IPR027417">
    <property type="entry name" value="P-loop_NTPase"/>
</dbReference>
<sequence>MAGGEWIMRLEGIRGGYLTGSFWEDFLETVSGVNLDIFENEILGIAGESGCGKTTLLRIMYGHVVKPLVLRSGRVLLRGENGVYDLASVDLEERRKLWWRVVGYIPQNSMNMLNPVERVRDHFLEILKHHAGMGEREATSVATRYVEEVGLSRDVLNAYPHQLSGGMRQRVVIALSLMLKPKLVLADEPTTGLDVVVQRGVLQTLTEKVRSYGSSLVIVSHDIGMHTMVTDRIAIMYAGKVVEVGKTVEVIREPLHPYTRALIESLPKIGDKRLRKGLPGMPPDFKNPPSGCRFHPRCPLAMDICKDKEPPLVSLGSGRLVACWLYGEGGVGVG</sequence>
<name>A0A7L9FGT5_9CREN</name>
<dbReference type="RefSeq" id="WP_192818813.1">
    <property type="nucleotide sequence ID" value="NZ_CP062310.1"/>
</dbReference>
<evidence type="ECO:0000256" key="2">
    <source>
        <dbReference type="ARBA" id="ARBA00022741"/>
    </source>
</evidence>
<accession>A0A7L9FGT5</accession>
<evidence type="ECO:0000256" key="3">
    <source>
        <dbReference type="ARBA" id="ARBA00022840"/>
    </source>
</evidence>
<reference evidence="5 6" key="1">
    <citation type="submission" date="2020-10" db="EMBL/GenBank/DDBJ databases">
        <title>Thermofilum lucidum 3507LT sp. nov. a novel member of Thermofilaceae family isolated from Chile hot spring, and proposal of description order Thermofilales.</title>
        <authorList>
            <person name="Zayulina K.S."/>
            <person name="Elcheninov A.G."/>
            <person name="Toshchakov S.V."/>
            <person name="Kublanov I.V."/>
        </authorList>
    </citation>
    <scope>NUCLEOTIDE SEQUENCE [LARGE SCALE GENOMIC DNA]</scope>
    <source>
        <strain evidence="5 6">3507LT</strain>
    </source>
</reference>
<dbReference type="InParanoid" id="A0A7L9FGT5"/>
<keyword evidence="6" id="KW-1185">Reference proteome</keyword>
<feature type="domain" description="ABC transporter" evidence="4">
    <location>
        <begin position="8"/>
        <end position="263"/>
    </location>
</feature>
<dbReference type="PANTHER" id="PTHR43067:SF3">
    <property type="entry name" value="MALTOSE ABC TRANSPORTER, ATP-BINDING PROTEIN"/>
    <property type="match status" value="1"/>
</dbReference>
<protein>
    <submittedName>
        <fullName evidence="5">ABC transporter ATP-binding protein</fullName>
    </submittedName>
</protein>
<dbReference type="PANTHER" id="PTHR43067">
    <property type="entry name" value="OLIGOPEPTIDE/DIPEPTIDE ABC TRANSPORTER, ATPASE SUBUNIT"/>
    <property type="match status" value="1"/>
</dbReference>
<dbReference type="PROSITE" id="PS50893">
    <property type="entry name" value="ABC_TRANSPORTER_2"/>
    <property type="match status" value="1"/>
</dbReference>
<dbReference type="Proteomes" id="UP000594121">
    <property type="component" value="Chromosome"/>
</dbReference>
<dbReference type="NCBIfam" id="TIGR01727">
    <property type="entry name" value="oligo_HPY"/>
    <property type="match status" value="1"/>
</dbReference>
<gene>
    <name evidence="5" type="ORF">IG193_08865</name>
</gene>
<proteinExistence type="predicted"/>
<evidence type="ECO:0000259" key="4">
    <source>
        <dbReference type="PROSITE" id="PS50893"/>
    </source>
</evidence>
<dbReference type="SMART" id="SM00382">
    <property type="entry name" value="AAA"/>
    <property type="match status" value="1"/>
</dbReference>
<dbReference type="GO" id="GO:0016887">
    <property type="term" value="F:ATP hydrolysis activity"/>
    <property type="evidence" value="ECO:0007669"/>
    <property type="project" value="InterPro"/>
</dbReference>
<dbReference type="Gene3D" id="3.40.50.300">
    <property type="entry name" value="P-loop containing nucleotide triphosphate hydrolases"/>
    <property type="match status" value="1"/>
</dbReference>
<keyword evidence="2" id="KW-0547">Nucleotide-binding</keyword>
<dbReference type="FunCoup" id="A0A7L9FGT5">
    <property type="interactions" value="30"/>
</dbReference>
<dbReference type="CDD" id="cd03257">
    <property type="entry name" value="ABC_NikE_OppD_transporters"/>
    <property type="match status" value="1"/>
</dbReference>
<dbReference type="InterPro" id="IPR017871">
    <property type="entry name" value="ABC_transporter-like_CS"/>
</dbReference>
<dbReference type="EMBL" id="CP062310">
    <property type="protein sequence ID" value="QOJ78841.1"/>
    <property type="molecule type" value="Genomic_DNA"/>
</dbReference>
<keyword evidence="1" id="KW-0813">Transport</keyword>
<evidence type="ECO:0000256" key="1">
    <source>
        <dbReference type="ARBA" id="ARBA00022448"/>
    </source>
</evidence>
<dbReference type="GeneID" id="67876127"/>
<dbReference type="GO" id="GO:0015833">
    <property type="term" value="P:peptide transport"/>
    <property type="evidence" value="ECO:0007669"/>
    <property type="project" value="InterPro"/>
</dbReference>
<dbReference type="GO" id="GO:0005524">
    <property type="term" value="F:ATP binding"/>
    <property type="evidence" value="ECO:0007669"/>
    <property type="project" value="UniProtKB-KW"/>
</dbReference>
<dbReference type="AlphaFoldDB" id="A0A7L9FGT5"/>
<dbReference type="InterPro" id="IPR013563">
    <property type="entry name" value="Oligopep_ABC_C"/>
</dbReference>
<evidence type="ECO:0000313" key="5">
    <source>
        <dbReference type="EMBL" id="QOJ78841.1"/>
    </source>
</evidence>
<dbReference type="Pfam" id="PF00005">
    <property type="entry name" value="ABC_tran"/>
    <property type="match status" value="1"/>
</dbReference>
<keyword evidence="3 5" id="KW-0067">ATP-binding</keyword>
<dbReference type="PROSITE" id="PS00211">
    <property type="entry name" value="ABC_TRANSPORTER_1"/>
    <property type="match status" value="1"/>
</dbReference>
<dbReference type="InterPro" id="IPR003593">
    <property type="entry name" value="AAA+_ATPase"/>
</dbReference>